<evidence type="ECO:0000313" key="6">
    <source>
        <dbReference type="EMBL" id="KAF4476884.1"/>
    </source>
</evidence>
<protein>
    <submittedName>
        <fullName evidence="6">Centromere protein V</fullName>
    </submittedName>
</protein>
<dbReference type="GO" id="GO:0046872">
    <property type="term" value="F:metal ion binding"/>
    <property type="evidence" value="ECO:0007669"/>
    <property type="project" value="UniProtKB-KW"/>
</dbReference>
<organism evidence="6 7">
    <name type="scientific">Colletotrichum fructicola (strain Nara gc5)</name>
    <name type="common">Anthracnose fungus</name>
    <name type="synonym">Colletotrichum gloeosporioides (strain Nara gc5)</name>
    <dbReference type="NCBI Taxonomy" id="1213859"/>
    <lineage>
        <taxon>Eukaryota</taxon>
        <taxon>Fungi</taxon>
        <taxon>Dikarya</taxon>
        <taxon>Ascomycota</taxon>
        <taxon>Pezizomycotina</taxon>
        <taxon>Sordariomycetes</taxon>
        <taxon>Hypocreomycetidae</taxon>
        <taxon>Glomerellales</taxon>
        <taxon>Glomerellaceae</taxon>
        <taxon>Colletotrichum</taxon>
        <taxon>Colletotrichum gloeosporioides species complex</taxon>
    </lineage>
</organism>
<dbReference type="Gene3D" id="2.170.150.70">
    <property type="match status" value="2"/>
</dbReference>
<comment type="caution">
    <text evidence="6">The sequence shown here is derived from an EMBL/GenBank/DDBJ whole genome shotgun (WGS) entry which is preliminary data.</text>
</comment>
<accession>A0A7J6IMW2</accession>
<dbReference type="InterPro" id="IPR052355">
    <property type="entry name" value="CENP-V-like"/>
</dbReference>
<reference evidence="6 7" key="2">
    <citation type="submission" date="2020-04" db="EMBL/GenBank/DDBJ databases">
        <title>Genome sequencing and assembly of multiple isolates from the Colletotrichum gloeosporioides species complex.</title>
        <authorList>
            <person name="Gan P."/>
            <person name="Shirasu K."/>
        </authorList>
    </citation>
    <scope>NUCLEOTIDE SEQUENCE [LARGE SCALE GENOMIC DNA]</scope>
    <source>
        <strain evidence="6 7">Nara gc5</strain>
    </source>
</reference>
<dbReference type="Pfam" id="PF04828">
    <property type="entry name" value="GFA"/>
    <property type="match status" value="2"/>
</dbReference>
<evidence type="ECO:0000256" key="4">
    <source>
        <dbReference type="SAM" id="MobiDB-lite"/>
    </source>
</evidence>
<evidence type="ECO:0000313" key="7">
    <source>
        <dbReference type="Proteomes" id="UP000011096"/>
    </source>
</evidence>
<dbReference type="PANTHER" id="PTHR28620">
    <property type="entry name" value="CENTROMERE PROTEIN V"/>
    <property type="match status" value="1"/>
</dbReference>
<keyword evidence="2" id="KW-0479">Metal-binding</keyword>
<dbReference type="SUPFAM" id="SSF51316">
    <property type="entry name" value="Mss4-like"/>
    <property type="match status" value="2"/>
</dbReference>
<dbReference type="InterPro" id="IPR011057">
    <property type="entry name" value="Mss4-like_sf"/>
</dbReference>
<dbReference type="Proteomes" id="UP000011096">
    <property type="component" value="Unassembled WGS sequence"/>
</dbReference>
<comment type="similarity">
    <text evidence="1">Belongs to the Gfa family.</text>
</comment>
<sequence>MFRATSESYTSLNWNLLTASSSKTLIPLIISSTTTVRPPNMVTTRSKKAEDAQQQEPEKDASQQQPGLRLYRGNCHCGSFIYEAELPEIKSAMECNCSICHKKGYLWVFPTEGSKFDIVKGDKNALSQYTFGAKKLAHKFCPTCATPVMGEFIGGNGRAFNIRTIQGIDVFELEKQPYDGAALGDKYASPEHNGPLPPAIDGSKLYTGSCHCGAVTVAFMSEPLDETNDNETAECNCSICVRNAYRWIYLKKERVVLHATEPANIGRYSFSRHVLNKTFCKICGVCMTNEYNHLSDEERKAIGAVPADGFGERIKAGHPVNLRVLPDVDLKKMKPPVLKDGANKISPPYKNP</sequence>
<dbReference type="GeneID" id="43613564"/>
<dbReference type="InParanoid" id="A0A7J6IMW2"/>
<feature type="domain" description="CENP-V/GFA" evidence="5">
    <location>
        <begin position="71"/>
        <end position="179"/>
    </location>
</feature>
<dbReference type="PROSITE" id="PS51891">
    <property type="entry name" value="CENP_V_GFA"/>
    <property type="match status" value="2"/>
</dbReference>
<name>A0A7J6IMW2_COLFN</name>
<dbReference type="OrthoDB" id="2993351at2759"/>
<keyword evidence="3" id="KW-0862">Zinc</keyword>
<dbReference type="EMBL" id="ANPB02000009">
    <property type="protein sequence ID" value="KAF4476884.1"/>
    <property type="molecule type" value="Genomic_DNA"/>
</dbReference>
<dbReference type="PANTHER" id="PTHR28620:SF1">
    <property type="entry name" value="CENP-V_GFA DOMAIN-CONTAINING PROTEIN"/>
    <property type="match status" value="1"/>
</dbReference>
<evidence type="ECO:0000259" key="5">
    <source>
        <dbReference type="PROSITE" id="PS51891"/>
    </source>
</evidence>
<keyword evidence="7" id="KW-1185">Reference proteome</keyword>
<dbReference type="GO" id="GO:0016846">
    <property type="term" value="F:carbon-sulfur lyase activity"/>
    <property type="evidence" value="ECO:0007669"/>
    <property type="project" value="InterPro"/>
</dbReference>
<feature type="region of interest" description="Disordered" evidence="4">
    <location>
        <begin position="37"/>
        <end position="65"/>
    </location>
</feature>
<reference evidence="6 7" key="1">
    <citation type="submission" date="2012-08" db="EMBL/GenBank/DDBJ databases">
        <authorList>
            <person name="Gan P.H.P."/>
            <person name="Ikeda K."/>
            <person name="Irieda H."/>
            <person name="Narusaka M."/>
            <person name="O'Connell R.J."/>
            <person name="Narusaka Y."/>
            <person name="Takano Y."/>
            <person name="Kubo Y."/>
            <person name="Shirasu K."/>
        </authorList>
    </citation>
    <scope>NUCLEOTIDE SEQUENCE [LARGE SCALE GENOMIC DNA]</scope>
    <source>
        <strain evidence="6 7">Nara gc5</strain>
    </source>
</reference>
<evidence type="ECO:0000256" key="1">
    <source>
        <dbReference type="ARBA" id="ARBA00005495"/>
    </source>
</evidence>
<dbReference type="RefSeq" id="XP_031890905.1">
    <property type="nucleotide sequence ID" value="XM_032029486.1"/>
</dbReference>
<evidence type="ECO:0000256" key="3">
    <source>
        <dbReference type="ARBA" id="ARBA00022833"/>
    </source>
</evidence>
<dbReference type="AlphaFoldDB" id="A0A7J6IMW2"/>
<evidence type="ECO:0000256" key="2">
    <source>
        <dbReference type="ARBA" id="ARBA00022723"/>
    </source>
</evidence>
<feature type="compositionally biased region" description="Basic and acidic residues" evidence="4">
    <location>
        <begin position="47"/>
        <end position="61"/>
    </location>
</feature>
<dbReference type="InterPro" id="IPR006913">
    <property type="entry name" value="CENP-V/GFA"/>
</dbReference>
<gene>
    <name evidence="6" type="primary">Cenpv-0</name>
    <name evidence="6" type="ORF">CGGC5_v014615</name>
</gene>
<proteinExistence type="inferred from homology"/>
<feature type="domain" description="CENP-V/GFA" evidence="5">
    <location>
        <begin position="206"/>
        <end position="334"/>
    </location>
</feature>